<dbReference type="SUPFAM" id="SSF48179">
    <property type="entry name" value="6-phosphogluconate dehydrogenase C-terminal domain-like"/>
    <property type="match status" value="1"/>
</dbReference>
<reference evidence="3 4" key="1">
    <citation type="submission" date="2020-03" db="EMBL/GenBank/DDBJ databases">
        <title>Cyclobacterium plantarum sp. nov., a marine bacterium isolated from a coastal-marine wetland.</title>
        <authorList>
            <person name="Sanchez-Porro C."/>
            <person name="Ventosa A."/>
            <person name="Amoozegar M."/>
        </authorList>
    </citation>
    <scope>NUCLEOTIDE SEQUENCE [LARGE SCALE GENOMIC DNA]</scope>
    <source>
        <strain evidence="3 4">GBPx2</strain>
    </source>
</reference>
<dbReference type="InterPro" id="IPR036291">
    <property type="entry name" value="NAD(P)-bd_dom_sf"/>
</dbReference>
<dbReference type="Pfam" id="PF10728">
    <property type="entry name" value="DUF2520"/>
    <property type="match status" value="1"/>
</dbReference>
<evidence type="ECO:0000259" key="2">
    <source>
        <dbReference type="Pfam" id="PF10728"/>
    </source>
</evidence>
<dbReference type="InterPro" id="IPR019665">
    <property type="entry name" value="OxRdtase/DH_put_Rossmann_dom"/>
</dbReference>
<dbReference type="Gene3D" id="1.10.1040.20">
    <property type="entry name" value="ProC-like, C-terminal domain"/>
    <property type="match status" value="1"/>
</dbReference>
<dbReference type="InterPro" id="IPR018931">
    <property type="entry name" value="DUF2520"/>
</dbReference>
<dbReference type="PANTHER" id="PTHR40459">
    <property type="entry name" value="CONSERVED HYPOTHETICAL ALANINE AND LEUCINE RICH PROTEIN"/>
    <property type="match status" value="1"/>
</dbReference>
<evidence type="ECO:0000259" key="1">
    <source>
        <dbReference type="Pfam" id="PF10727"/>
    </source>
</evidence>
<gene>
    <name evidence="3" type="ORF">G9Q97_16255</name>
</gene>
<organism evidence="3 4">
    <name type="scientific">Cyclobacterium plantarum</name>
    <dbReference type="NCBI Taxonomy" id="2716263"/>
    <lineage>
        <taxon>Bacteria</taxon>
        <taxon>Pseudomonadati</taxon>
        <taxon>Bacteroidota</taxon>
        <taxon>Cytophagia</taxon>
        <taxon>Cytophagales</taxon>
        <taxon>Cyclobacteriaceae</taxon>
        <taxon>Cyclobacterium</taxon>
    </lineage>
</organism>
<dbReference type="InterPro" id="IPR008927">
    <property type="entry name" value="6-PGluconate_DH-like_C_sf"/>
</dbReference>
<evidence type="ECO:0000313" key="4">
    <source>
        <dbReference type="Proteomes" id="UP000649799"/>
    </source>
</evidence>
<dbReference type="EMBL" id="JAANYN010000007">
    <property type="protein sequence ID" value="NHE58363.1"/>
    <property type="molecule type" value="Genomic_DNA"/>
</dbReference>
<dbReference type="InterPro" id="IPR037108">
    <property type="entry name" value="TM1727-like_C_sf"/>
</dbReference>
<accession>A0ABX0H9B3</accession>
<name>A0ABX0H9B3_9BACT</name>
<dbReference type="PANTHER" id="PTHR40459:SF1">
    <property type="entry name" value="CONSERVED HYPOTHETICAL ALANINE AND LEUCINE RICH PROTEIN"/>
    <property type="match status" value="1"/>
</dbReference>
<feature type="domain" description="DUF2520" evidence="2">
    <location>
        <begin position="129"/>
        <end position="253"/>
    </location>
</feature>
<sequence>MKLDIAIIGTGNVAWHLSSALESAGHVITEVYGRNLKKAEKISSRLYGTEAQDHLDFTESQANLFILAVSDQAIGEIAEAVILPEGSVLVHTSGNMALDILSFSSADYTGILYPLQSFTKGREIGFEEVPFLLEAMESKAMKILKTLCKSLSSPYYVVPSRDRRAIHVAAVFASNFTNHLIGIAESILERQGLEFDMLKPLVTEQINKTLQMGAKAAQTGPAKREDFGTLENHHEFLHYNEQLAEIYRLISQDIIDSNPL</sequence>
<proteinExistence type="predicted"/>
<dbReference type="SUPFAM" id="SSF51735">
    <property type="entry name" value="NAD(P)-binding Rossmann-fold domains"/>
    <property type="match status" value="1"/>
</dbReference>
<dbReference type="Pfam" id="PF10727">
    <property type="entry name" value="Rossmann-like"/>
    <property type="match status" value="1"/>
</dbReference>
<dbReference type="Proteomes" id="UP000649799">
    <property type="component" value="Unassembled WGS sequence"/>
</dbReference>
<feature type="domain" description="Putative oxidoreductase/dehydrogenase Rossmann-like" evidence="1">
    <location>
        <begin position="2"/>
        <end position="102"/>
    </location>
</feature>
<protein>
    <submittedName>
        <fullName evidence="3">DUF2520 domain-containing protein</fullName>
    </submittedName>
</protein>
<dbReference type="Gene3D" id="3.40.50.720">
    <property type="entry name" value="NAD(P)-binding Rossmann-like Domain"/>
    <property type="match status" value="1"/>
</dbReference>
<comment type="caution">
    <text evidence="3">The sequence shown here is derived from an EMBL/GenBank/DDBJ whole genome shotgun (WGS) entry which is preliminary data.</text>
</comment>
<keyword evidence="4" id="KW-1185">Reference proteome</keyword>
<evidence type="ECO:0000313" key="3">
    <source>
        <dbReference type="EMBL" id="NHE58363.1"/>
    </source>
</evidence>
<dbReference type="RefSeq" id="WP_166148682.1">
    <property type="nucleotide sequence ID" value="NZ_JAANYN010000007.1"/>
</dbReference>